<gene>
    <name evidence="2" type="ORF">I206_02154</name>
</gene>
<dbReference type="AlphaFoldDB" id="A0A1B9I7B3"/>
<sequence length="61" mass="6714">MEPSYQERQPQASSGMTLQPSIEKTQKQSDKEAEPMRLRGGGICGLLTCGLCTWCCCEVCD</sequence>
<feature type="region of interest" description="Disordered" evidence="1">
    <location>
        <begin position="1"/>
        <end position="34"/>
    </location>
</feature>
<protein>
    <submittedName>
        <fullName evidence="2">Uncharacterized protein</fullName>
    </submittedName>
</protein>
<evidence type="ECO:0000313" key="2">
    <source>
        <dbReference type="EMBL" id="OCF51440.1"/>
    </source>
</evidence>
<accession>A0A1B9I7B3</accession>
<reference evidence="2" key="2">
    <citation type="submission" date="2016-07" db="EMBL/GenBank/DDBJ databases">
        <title>Evolution of pathogenesis and genome organization in the Tremellales.</title>
        <authorList>
            <person name="Cuomo C."/>
            <person name="Litvintseva A."/>
            <person name="Heitman J."/>
            <person name="Chen Y."/>
            <person name="Sun S."/>
            <person name="Springer D."/>
            <person name="Dromer F."/>
            <person name="Young S."/>
            <person name="Zeng Q."/>
            <person name="Chapman S."/>
            <person name="Gujja S."/>
            <person name="Saif S."/>
            <person name="Birren B."/>
        </authorList>
    </citation>
    <scope>NUCLEOTIDE SEQUENCE</scope>
    <source>
        <strain evidence="2">CBS 10737</strain>
    </source>
</reference>
<name>A0A1B9I7B3_9TREE</name>
<reference evidence="2" key="1">
    <citation type="submission" date="2013-07" db="EMBL/GenBank/DDBJ databases">
        <title>The Genome Sequence of Cryptococcus pinus CBS10737.</title>
        <authorList>
            <consortium name="The Broad Institute Genome Sequencing Platform"/>
            <person name="Cuomo C."/>
            <person name="Litvintseva A."/>
            <person name="Chen Y."/>
            <person name="Heitman J."/>
            <person name="Sun S."/>
            <person name="Springer D."/>
            <person name="Dromer F."/>
            <person name="Young S.K."/>
            <person name="Zeng Q."/>
            <person name="Gargeya S."/>
            <person name="Fitzgerald M."/>
            <person name="Abouelleil A."/>
            <person name="Alvarado L."/>
            <person name="Berlin A.M."/>
            <person name="Chapman S.B."/>
            <person name="Dewar J."/>
            <person name="Goldberg J."/>
            <person name="Griggs A."/>
            <person name="Gujja S."/>
            <person name="Hansen M."/>
            <person name="Howarth C."/>
            <person name="Imamovic A."/>
            <person name="Larimer J."/>
            <person name="McCowan C."/>
            <person name="Murphy C."/>
            <person name="Pearson M."/>
            <person name="Priest M."/>
            <person name="Roberts A."/>
            <person name="Saif S."/>
            <person name="Shea T."/>
            <person name="Sykes S."/>
            <person name="Wortman J."/>
            <person name="Nusbaum C."/>
            <person name="Birren B."/>
        </authorList>
    </citation>
    <scope>NUCLEOTIDE SEQUENCE [LARGE SCALE GENOMIC DNA]</scope>
    <source>
        <strain evidence="2">CBS 10737</strain>
    </source>
</reference>
<feature type="compositionally biased region" description="Basic and acidic residues" evidence="1">
    <location>
        <begin position="24"/>
        <end position="34"/>
    </location>
</feature>
<proteinExistence type="predicted"/>
<dbReference type="EMBL" id="KV700115">
    <property type="protein sequence ID" value="OCF51440.1"/>
    <property type="molecule type" value="Genomic_DNA"/>
</dbReference>
<evidence type="ECO:0000256" key="1">
    <source>
        <dbReference type="SAM" id="MobiDB-lite"/>
    </source>
</evidence>
<organism evidence="2">
    <name type="scientific">Kwoniella pini CBS 10737</name>
    <dbReference type="NCBI Taxonomy" id="1296096"/>
    <lineage>
        <taxon>Eukaryota</taxon>
        <taxon>Fungi</taxon>
        <taxon>Dikarya</taxon>
        <taxon>Basidiomycota</taxon>
        <taxon>Agaricomycotina</taxon>
        <taxon>Tremellomycetes</taxon>
        <taxon>Tremellales</taxon>
        <taxon>Cryptococcaceae</taxon>
        <taxon>Kwoniella</taxon>
    </lineage>
</organism>
<feature type="compositionally biased region" description="Polar residues" evidence="1">
    <location>
        <begin position="1"/>
        <end position="23"/>
    </location>
</feature>